<feature type="region of interest" description="Disordered" evidence="4">
    <location>
        <begin position="85"/>
        <end position="166"/>
    </location>
</feature>
<dbReference type="GO" id="GO:0048814">
    <property type="term" value="P:regulation of dendrite morphogenesis"/>
    <property type="evidence" value="ECO:0007669"/>
    <property type="project" value="TreeGrafter"/>
</dbReference>
<dbReference type="GO" id="GO:0043025">
    <property type="term" value="C:neuronal cell body"/>
    <property type="evidence" value="ECO:0007669"/>
    <property type="project" value="TreeGrafter"/>
</dbReference>
<feature type="compositionally biased region" description="Low complexity" evidence="4">
    <location>
        <begin position="123"/>
        <end position="132"/>
    </location>
</feature>
<dbReference type="GO" id="GO:0007264">
    <property type="term" value="P:small GTPase-mediated signal transduction"/>
    <property type="evidence" value="ECO:0007669"/>
    <property type="project" value="InterPro"/>
</dbReference>
<dbReference type="SUPFAM" id="SSF48366">
    <property type="entry name" value="Ras GEF"/>
    <property type="match status" value="1"/>
</dbReference>
<proteinExistence type="predicted"/>
<dbReference type="CDD" id="cd06224">
    <property type="entry name" value="REM"/>
    <property type="match status" value="1"/>
</dbReference>
<feature type="compositionally biased region" description="Gly residues" evidence="4">
    <location>
        <begin position="113"/>
        <end position="122"/>
    </location>
</feature>
<dbReference type="Pfam" id="PF00617">
    <property type="entry name" value="RasGEF"/>
    <property type="match status" value="1"/>
</dbReference>
<evidence type="ECO:0000259" key="5">
    <source>
        <dbReference type="PROSITE" id="PS50009"/>
    </source>
</evidence>
<dbReference type="PROSITE" id="PS50009">
    <property type="entry name" value="RASGEF_CAT"/>
    <property type="match status" value="1"/>
</dbReference>
<keyword evidence="7" id="KW-1185">Reference proteome</keyword>
<name>A0AAJ7SWT2_PETMA</name>
<evidence type="ECO:0000259" key="6">
    <source>
        <dbReference type="PROSITE" id="PS50212"/>
    </source>
</evidence>
<evidence type="ECO:0000256" key="4">
    <source>
        <dbReference type="SAM" id="MobiDB-lite"/>
    </source>
</evidence>
<dbReference type="Pfam" id="PF00618">
    <property type="entry name" value="RasGEF_N"/>
    <property type="match status" value="1"/>
</dbReference>
<dbReference type="Proteomes" id="UP001318040">
    <property type="component" value="Chromosome 9"/>
</dbReference>
<feature type="domain" description="Ras-GEF" evidence="5">
    <location>
        <begin position="571"/>
        <end position="825"/>
    </location>
</feature>
<dbReference type="KEGG" id="pmrn:116940665"/>
<dbReference type="Gene3D" id="1.10.840.10">
    <property type="entry name" value="Ras guanine-nucleotide exchange factors catalytic domain"/>
    <property type="match status" value="1"/>
</dbReference>
<dbReference type="GO" id="GO:0030425">
    <property type="term" value="C:dendrite"/>
    <property type="evidence" value="ECO:0007669"/>
    <property type="project" value="TreeGrafter"/>
</dbReference>
<dbReference type="SMART" id="SM00147">
    <property type="entry name" value="RasGEF"/>
    <property type="match status" value="1"/>
</dbReference>
<evidence type="ECO:0000256" key="2">
    <source>
        <dbReference type="PROSITE-ProRule" id="PRU00168"/>
    </source>
</evidence>
<evidence type="ECO:0000313" key="8">
    <source>
        <dbReference type="RefSeq" id="XP_032806684.1"/>
    </source>
</evidence>
<gene>
    <name evidence="8" type="primary">LOC116940665</name>
</gene>
<dbReference type="PANTHER" id="PTHR21560">
    <property type="entry name" value="VERY KIND PROTEIN"/>
    <property type="match status" value="1"/>
</dbReference>
<protein>
    <submittedName>
        <fullName evidence="8">Kinase non-catalytic C-lobe domain-containing protein 1-like</fullName>
    </submittedName>
</protein>
<dbReference type="GO" id="GO:0005085">
    <property type="term" value="F:guanyl-nucleotide exchange factor activity"/>
    <property type="evidence" value="ECO:0007669"/>
    <property type="project" value="UniProtKB-KW"/>
</dbReference>
<dbReference type="RefSeq" id="XP_032806684.1">
    <property type="nucleotide sequence ID" value="XM_032950793.1"/>
</dbReference>
<dbReference type="InterPro" id="IPR029899">
    <property type="entry name" value="KNDC1"/>
</dbReference>
<evidence type="ECO:0000256" key="1">
    <source>
        <dbReference type="ARBA" id="ARBA00022658"/>
    </source>
</evidence>
<dbReference type="PROSITE" id="PS50212">
    <property type="entry name" value="RASGEF_NTER"/>
    <property type="match status" value="1"/>
</dbReference>
<sequence length="850" mass="92290">MFIYFFPNAARAGPDPAVTSGNVSEVPAPEQSPDDQAGIQVWKSVCQKNTGIGEGSGNPAALPALRRPISCQSANSSLSELYSRESWEGNEGDGALGPNVTLGWPGGETRSGSAGGGGGGGSRMTNNNSSSGGSVGGGGGGGGDGGSGSCSGDGASSGAPSSDFPCPSGPQPTCLGWALAFRGEADFNEEIKTYAQTLGRKYGQSAGLEERLQELEQQLMLEKKNLKKTQTYYRKLTQGSVKSKSGGDRGLLFKLTSQMEETQGKVELMHFVRSYLELLTAEQCGLNLYDLPSLKTSRFAGQPNPGSVTTDMGEEEEEENAMAGDAKDVAPPTFGLLFQAAAPKEGAPKESTAFVHAGTPLGLMSYLYAKNSLSQGYIHQFFYTYRYFVSPQQLLSFIMEQFVNASSVYTPHSSKICQRSMDLLHMWLQTCYRVDFAGDAELTSVLQGFILNKVVSYHETAGQHLLYHSSNCDHSRGQGSLSSLEEDDDYAVFSPGPASARASLDIGAARRARPTSGTGDQHKARLPVQQQMSVSGCLGLFRQMSSVGERDASVYKHSAKSPGAFMLANYTATQIALQLTLLEEVMFKSCLPVHFMNTRAQGVRENLQPGINRLTICSPEGVSLFVPDCKPRGSLWKFLDHSANISTWVSAEILSCDSIKTQLAVLSKFLHVAKTCSSLRNFASSMQILNGLENFTVRQLPVWRSLPSKAMAIMEELVAVKVFLKSDSECLLEADTSRPKPTIPCPHLFSMHVQQLEVGGFTMANRMYKWPKLRSLARTVHQIAAFQSRTYALAPDEELKVQLRARICRFRGVDLQALASQHEPNYHRQPAERNSRKVHEVLAKVRATFQ</sequence>
<keyword evidence="3" id="KW-0175">Coiled coil</keyword>
<reference evidence="8" key="1">
    <citation type="submission" date="2025-08" db="UniProtKB">
        <authorList>
            <consortium name="RefSeq"/>
        </authorList>
    </citation>
    <scope>IDENTIFICATION</scope>
    <source>
        <tissue evidence="8">Sperm</tissue>
    </source>
</reference>
<organism evidence="7 8">
    <name type="scientific">Petromyzon marinus</name>
    <name type="common">Sea lamprey</name>
    <dbReference type="NCBI Taxonomy" id="7757"/>
    <lineage>
        <taxon>Eukaryota</taxon>
        <taxon>Metazoa</taxon>
        <taxon>Chordata</taxon>
        <taxon>Craniata</taxon>
        <taxon>Vertebrata</taxon>
        <taxon>Cyclostomata</taxon>
        <taxon>Hyperoartia</taxon>
        <taxon>Petromyzontiformes</taxon>
        <taxon>Petromyzontidae</taxon>
        <taxon>Petromyzon</taxon>
    </lineage>
</organism>
<dbReference type="PANTHER" id="PTHR21560:SF0">
    <property type="entry name" value="KINASE NON-CATALYTIC C-LOBE DOMAIN-CONTAINING PROTEIN 1"/>
    <property type="match status" value="1"/>
</dbReference>
<feature type="compositionally biased region" description="Gly residues" evidence="4">
    <location>
        <begin position="133"/>
        <end position="151"/>
    </location>
</feature>
<dbReference type="AlphaFoldDB" id="A0AAJ7SWT2"/>
<dbReference type="InterPro" id="IPR000651">
    <property type="entry name" value="Ras-like_Gua-exchang_fac_N"/>
</dbReference>
<dbReference type="InterPro" id="IPR023578">
    <property type="entry name" value="Ras_GEF_dom_sf"/>
</dbReference>
<evidence type="ECO:0000256" key="3">
    <source>
        <dbReference type="SAM" id="Coils"/>
    </source>
</evidence>
<dbReference type="InterPro" id="IPR001895">
    <property type="entry name" value="RASGEF_cat_dom"/>
</dbReference>
<dbReference type="GO" id="GO:0032045">
    <property type="term" value="C:guanyl-nucleotide exchange factor complex"/>
    <property type="evidence" value="ECO:0007669"/>
    <property type="project" value="TreeGrafter"/>
</dbReference>
<feature type="region of interest" description="Disordered" evidence="4">
    <location>
        <begin position="14"/>
        <end position="36"/>
    </location>
</feature>
<feature type="coiled-coil region" evidence="3">
    <location>
        <begin position="198"/>
        <end position="232"/>
    </location>
</feature>
<keyword evidence="1 2" id="KW-0344">Guanine-nucleotide releasing factor</keyword>
<evidence type="ECO:0000313" key="7">
    <source>
        <dbReference type="Proteomes" id="UP001318040"/>
    </source>
</evidence>
<accession>A0AAJ7SWT2</accession>
<dbReference type="Gene3D" id="1.20.870.10">
    <property type="entry name" value="Son of sevenless (SoS) protein Chain: S domain 1"/>
    <property type="match status" value="1"/>
</dbReference>
<dbReference type="InterPro" id="IPR036964">
    <property type="entry name" value="RASGEF_cat_dom_sf"/>
</dbReference>
<feature type="domain" description="N-terminal Ras-GEF" evidence="6">
    <location>
        <begin position="351"/>
        <end position="474"/>
    </location>
</feature>
<feature type="region of interest" description="Disordered" evidence="4">
    <location>
        <begin position="504"/>
        <end position="525"/>
    </location>
</feature>
<feature type="compositionally biased region" description="Low complexity" evidence="4">
    <location>
        <begin position="152"/>
        <end position="163"/>
    </location>
</feature>